<dbReference type="InterPro" id="IPR025961">
    <property type="entry name" value="Metal_resist"/>
</dbReference>
<feature type="region of interest" description="Disordered" evidence="1">
    <location>
        <begin position="117"/>
        <end position="149"/>
    </location>
</feature>
<feature type="region of interest" description="Disordered" evidence="1">
    <location>
        <begin position="66"/>
        <end position="104"/>
    </location>
</feature>
<evidence type="ECO:0000313" key="3">
    <source>
        <dbReference type="EMBL" id="MFB9212480.1"/>
    </source>
</evidence>
<feature type="signal peptide" evidence="2">
    <location>
        <begin position="1"/>
        <end position="20"/>
    </location>
</feature>
<proteinExistence type="predicted"/>
<evidence type="ECO:0000313" key="4">
    <source>
        <dbReference type="Proteomes" id="UP001589654"/>
    </source>
</evidence>
<dbReference type="Pfam" id="PF13801">
    <property type="entry name" value="Metal_resist"/>
    <property type="match status" value="1"/>
</dbReference>
<feature type="chain" id="PRO_5047302082" evidence="2">
    <location>
        <begin position="21"/>
        <end position="149"/>
    </location>
</feature>
<feature type="compositionally biased region" description="Basic and acidic residues" evidence="1">
    <location>
        <begin position="70"/>
        <end position="104"/>
    </location>
</feature>
<protein>
    <submittedName>
        <fullName evidence="3">Spy/CpxP family protein refolding chaperone</fullName>
    </submittedName>
</protein>
<keyword evidence="2" id="KW-0732">Signal</keyword>
<dbReference type="Proteomes" id="UP001589654">
    <property type="component" value="Unassembled WGS sequence"/>
</dbReference>
<evidence type="ECO:0000256" key="2">
    <source>
        <dbReference type="SAM" id="SignalP"/>
    </source>
</evidence>
<sequence>MKNLLIVAALMLVIVFQSQAQRGEHKREFNPEKMAQKITDKMAEKLELSEDQKQKVYQLHLDRLQKRKEQHQEMMEKRKAMREKMEAEHKENQAKLEEILTPEQKAKWEEIKKDEWEKRRKYRDAKGNPDREKLKKMHQEKKKEGESDG</sequence>
<reference evidence="3 4" key="1">
    <citation type="submission" date="2024-09" db="EMBL/GenBank/DDBJ databases">
        <authorList>
            <person name="Sun Q."/>
            <person name="Mori K."/>
        </authorList>
    </citation>
    <scope>NUCLEOTIDE SEQUENCE [LARGE SCALE GENOMIC DNA]</scope>
    <source>
        <strain evidence="3 4">CECT 7682</strain>
    </source>
</reference>
<dbReference type="RefSeq" id="WP_290247648.1">
    <property type="nucleotide sequence ID" value="NZ_JAUFQT010000001.1"/>
</dbReference>
<feature type="compositionally biased region" description="Basic and acidic residues" evidence="1">
    <location>
        <begin position="117"/>
        <end position="133"/>
    </location>
</feature>
<dbReference type="EMBL" id="JBHMEW010000061">
    <property type="protein sequence ID" value="MFB9212480.1"/>
    <property type="molecule type" value="Genomic_DNA"/>
</dbReference>
<gene>
    <name evidence="3" type="ORF">ACFFUR_11745</name>
</gene>
<evidence type="ECO:0000256" key="1">
    <source>
        <dbReference type="SAM" id="MobiDB-lite"/>
    </source>
</evidence>
<keyword evidence="4" id="KW-1185">Reference proteome</keyword>
<organism evidence="3 4">
    <name type="scientific">Echinicola jeungdonensis</name>
    <dbReference type="NCBI Taxonomy" id="709343"/>
    <lineage>
        <taxon>Bacteria</taxon>
        <taxon>Pseudomonadati</taxon>
        <taxon>Bacteroidota</taxon>
        <taxon>Cytophagia</taxon>
        <taxon>Cytophagales</taxon>
        <taxon>Cyclobacteriaceae</taxon>
        <taxon>Echinicola</taxon>
    </lineage>
</organism>
<accession>A0ABV5J8P6</accession>
<name>A0ABV5J8P6_9BACT</name>
<comment type="caution">
    <text evidence="3">The sequence shown here is derived from an EMBL/GenBank/DDBJ whole genome shotgun (WGS) entry which is preliminary data.</text>
</comment>